<dbReference type="OrthoDB" id="7595044at2"/>
<feature type="transmembrane region" description="Helical" evidence="1">
    <location>
        <begin position="272"/>
        <end position="289"/>
    </location>
</feature>
<evidence type="ECO:0000313" key="3">
    <source>
        <dbReference type="Proteomes" id="UP000428803"/>
    </source>
</evidence>
<dbReference type="Proteomes" id="UP000428803">
    <property type="component" value="Chromosome"/>
</dbReference>
<dbReference type="KEGG" id="slaa:EUU25_16240"/>
<feature type="transmembrane region" description="Helical" evidence="1">
    <location>
        <begin position="26"/>
        <end position="44"/>
    </location>
</feature>
<dbReference type="PANTHER" id="PTHR37422">
    <property type="entry name" value="TEICHURONIC ACID BIOSYNTHESIS PROTEIN TUAE"/>
    <property type="match status" value="1"/>
</dbReference>
<dbReference type="PANTHER" id="PTHR37422:SF13">
    <property type="entry name" value="LIPOPOLYSACCHARIDE BIOSYNTHESIS PROTEIN PA4999-RELATED"/>
    <property type="match status" value="1"/>
</dbReference>
<proteinExistence type="predicted"/>
<name>A0A6I6LC07_9SPHN</name>
<feature type="transmembrane region" description="Helical" evidence="1">
    <location>
        <begin position="401"/>
        <end position="419"/>
    </location>
</feature>
<dbReference type="AlphaFoldDB" id="A0A6I6LC07"/>
<feature type="transmembrane region" description="Helical" evidence="1">
    <location>
        <begin position="198"/>
        <end position="223"/>
    </location>
</feature>
<sequence>MIAYSALAIWPVVTFLLFQTLSSKKAIVWATLGGFLLLPVGTWFDAPGMPKIDKTVVANLSLLVCALLFAKFRILRLPKSKLLIGLLALYVLSPVVTTLSNRDPLMLSVSMLPGMTLYDGASLLVRQLIEVTPFLVAFNAYKAEQDIRGLLVAIIISALAYSVPILWEVRMSPQLHAQLYGFFPHDFSQQMRAGGFRAVVFLGHGLVVAIYIAMALVAAIALWRTRTKIIGIPGAAYTSVLLIVLILCKSAGALILAIFVGAASYFMRYRNIISVLAISGLIIVSYPALRGFNIIPVNSIAAMATSISSDRSSSFRTRIENEDILLEKISEKPLFGWGAWGRGRIYKTDWTGDFDYDATITDGSWIIIMSTFGWVGYIACFGLLAFPTARALYRRKRFDKYPSFVALLAVLVVNLFDLLPNSSLTPLTWLIAGALSGFDPRSVRGALSRKEFSRSEENSAATAVGTAK</sequence>
<keyword evidence="1" id="KW-1133">Transmembrane helix</keyword>
<feature type="transmembrane region" description="Helical" evidence="1">
    <location>
        <begin position="365"/>
        <end position="389"/>
    </location>
</feature>
<dbReference type="RefSeq" id="WP_158902870.1">
    <property type="nucleotide sequence ID" value="NZ_CP035733.1"/>
</dbReference>
<dbReference type="GO" id="GO:0016020">
    <property type="term" value="C:membrane"/>
    <property type="evidence" value="ECO:0007669"/>
    <property type="project" value="UniProtKB-SubCell"/>
</dbReference>
<organism evidence="2 3">
    <name type="scientific">Sphingorhabdus lacus</name>
    <dbReference type="NCBI Taxonomy" id="392610"/>
    <lineage>
        <taxon>Bacteria</taxon>
        <taxon>Pseudomonadati</taxon>
        <taxon>Pseudomonadota</taxon>
        <taxon>Alphaproteobacteria</taxon>
        <taxon>Sphingomonadales</taxon>
        <taxon>Sphingomonadaceae</taxon>
        <taxon>Sphingorhabdus</taxon>
    </lineage>
</organism>
<gene>
    <name evidence="2" type="ORF">EUU25_16240</name>
</gene>
<keyword evidence="3" id="KW-1185">Reference proteome</keyword>
<keyword evidence="1" id="KW-0812">Transmembrane</keyword>
<evidence type="ECO:0008006" key="4">
    <source>
        <dbReference type="Google" id="ProtNLM"/>
    </source>
</evidence>
<keyword evidence="1" id="KW-0472">Membrane</keyword>
<feature type="transmembrane region" description="Helical" evidence="1">
    <location>
        <begin position="235"/>
        <end position="260"/>
    </location>
</feature>
<dbReference type="InterPro" id="IPR051533">
    <property type="entry name" value="WaaL-like"/>
</dbReference>
<feature type="transmembrane region" description="Helical" evidence="1">
    <location>
        <begin position="147"/>
        <end position="167"/>
    </location>
</feature>
<evidence type="ECO:0000313" key="2">
    <source>
        <dbReference type="EMBL" id="QGY82028.1"/>
    </source>
</evidence>
<feature type="transmembrane region" description="Helical" evidence="1">
    <location>
        <begin position="56"/>
        <end position="75"/>
    </location>
</feature>
<accession>A0A6I6LC07</accession>
<reference evidence="3" key="1">
    <citation type="submission" date="2019-01" db="EMBL/GenBank/DDBJ databases">
        <title>Sphingorhabdus lacus sp.nov., isolated from an oligotrophic freshwater lake.</title>
        <authorList>
            <person name="Park M."/>
        </authorList>
    </citation>
    <scope>NUCLEOTIDE SEQUENCE [LARGE SCALE GENOMIC DNA]</scope>
    <source>
        <strain evidence="3">IMCC1753</strain>
    </source>
</reference>
<protein>
    <recommendedName>
        <fullName evidence="4">O-antigen ligase domain-containing protein</fullName>
    </recommendedName>
</protein>
<feature type="transmembrane region" description="Helical" evidence="1">
    <location>
        <begin position="82"/>
        <end position="100"/>
    </location>
</feature>
<dbReference type="EMBL" id="CP035733">
    <property type="protein sequence ID" value="QGY82028.1"/>
    <property type="molecule type" value="Genomic_DNA"/>
</dbReference>
<evidence type="ECO:0000256" key="1">
    <source>
        <dbReference type="SAM" id="Phobius"/>
    </source>
</evidence>